<reference evidence="1 2" key="1">
    <citation type="journal article" date="2010" name="PLoS ONE">
        <title>Genome erosion in a nitrogen-fixing vertically transmitted endosymbiotic multicellular cyanobacterium.</title>
        <authorList>
            <person name="Ran L."/>
            <person name="Larsson J."/>
            <person name="Vigil-Stenman T."/>
            <person name="Nylander J.A."/>
            <person name="Ininbergs K."/>
            <person name="Zheng W.W."/>
            <person name="Lapidus A."/>
            <person name="Lowry S."/>
            <person name="Haselkorn R."/>
            <person name="Bergman B."/>
        </authorList>
    </citation>
    <scope>NUCLEOTIDE SEQUENCE [LARGE SCALE GENOMIC DNA]</scope>
    <source>
        <strain evidence="1 2">0708</strain>
    </source>
</reference>
<dbReference type="Proteomes" id="UP000001511">
    <property type="component" value="Chromosome"/>
</dbReference>
<dbReference type="EMBL" id="CP002059">
    <property type="protein sequence ID" value="ADI65022.1"/>
    <property type="molecule type" value="Genomic_DNA"/>
</dbReference>
<accession>D7E2K0</accession>
<dbReference type="AlphaFoldDB" id="D7E2K0"/>
<evidence type="ECO:0000313" key="1">
    <source>
        <dbReference type="EMBL" id="ADI65022.1"/>
    </source>
</evidence>
<name>D7E2K0_NOSA0</name>
<dbReference type="STRING" id="551115.Aazo_3364"/>
<sequence length="46" mass="5211">MGILNPHSAPTTVTPQQNGCTKYIRTELTFYPPESLDSSRFFVYMA</sequence>
<gene>
    <name evidence="1" type="ordered locus">Aazo_3364</name>
</gene>
<evidence type="ECO:0000313" key="2">
    <source>
        <dbReference type="Proteomes" id="UP000001511"/>
    </source>
</evidence>
<dbReference type="HOGENOM" id="CLU_3186478_0_0_3"/>
<dbReference type="KEGG" id="naz:Aazo_3364"/>
<proteinExistence type="predicted"/>
<organism evidence="1 2">
    <name type="scientific">Nostoc azollae (strain 0708)</name>
    <name type="common">Anabaena azollae (strain 0708)</name>
    <dbReference type="NCBI Taxonomy" id="551115"/>
    <lineage>
        <taxon>Bacteria</taxon>
        <taxon>Bacillati</taxon>
        <taxon>Cyanobacteriota</taxon>
        <taxon>Cyanophyceae</taxon>
        <taxon>Nostocales</taxon>
        <taxon>Nostocaceae</taxon>
        <taxon>Trichormus</taxon>
    </lineage>
</organism>
<keyword evidence="2" id="KW-1185">Reference proteome</keyword>
<protein>
    <submittedName>
        <fullName evidence="1">Uncharacterized protein</fullName>
    </submittedName>
</protein>